<dbReference type="Pfam" id="PF00005">
    <property type="entry name" value="ABC_tran"/>
    <property type="match status" value="2"/>
</dbReference>
<dbReference type="CDD" id="cd03215">
    <property type="entry name" value="ABC_Carb_Monos_II"/>
    <property type="match status" value="1"/>
</dbReference>
<gene>
    <name evidence="4" type="ORF">ENS06_08890</name>
</gene>
<dbReference type="CDD" id="cd03216">
    <property type="entry name" value="ABC_Carb_Monos_I"/>
    <property type="match status" value="1"/>
</dbReference>
<feature type="domain" description="ABC transporter" evidence="3">
    <location>
        <begin position="38"/>
        <end position="271"/>
    </location>
</feature>
<comment type="caution">
    <text evidence="4">The sequence shown here is derived from an EMBL/GenBank/DDBJ whole genome shotgun (WGS) entry which is preliminary data.</text>
</comment>
<dbReference type="Gene3D" id="3.40.50.300">
    <property type="entry name" value="P-loop containing nucleotide triphosphate hydrolases"/>
    <property type="match status" value="2"/>
</dbReference>
<dbReference type="SUPFAM" id="SSF52540">
    <property type="entry name" value="P-loop containing nucleoside triphosphate hydrolases"/>
    <property type="match status" value="2"/>
</dbReference>
<keyword evidence="1" id="KW-0547">Nucleotide-binding</keyword>
<sequence length="523" mass="57028">MSGPPLVFRTFCVARGKSPFLGKDVLYEGGTVQGSMDIELRNIHKFYGPVHANRGIDLTVQAGTIHGILGENGAGKSTLMKILAGAVPKSDGEILLDGRSVTLAHPAEASRWGIGMLYQDPLDFPPMTVLENFMVGRPRHPKRSARHWAETLAGLCVDFGFRLDPEAPLESLTLGERQQLELLRLLSLGSRLLILDEPTTGISSEQKELLFRALRRLAHDGKTVLLVSHKLEDVENLCGRVTVLRQGRVCGTLEAPFHARDILSLMFGNPPAPPQKTRRTFSERTLEFRGVSGLGGRAGLRDATATFRKGEVVGLAGLEGSGQGVFLRLAAGLQPPVHGTIRLFGNDVTGSDYHVFRRRGVAFVPEGRLEEGLIAGLTLTEHFALAACEPRLCVPWEAARRTAQERVDRFRIRGGPETTVDALSGGNQQRLLLSLIPPEASVLLLEQPTRGLDVESSTWVWEHLLRRADAGATIVFSSAELDEILMTADRVLVFFNGRILLDVKAEDAHPDLLVSAIAGRVSL</sequence>
<dbReference type="InterPro" id="IPR003593">
    <property type="entry name" value="AAA+_ATPase"/>
</dbReference>
<evidence type="ECO:0000259" key="3">
    <source>
        <dbReference type="PROSITE" id="PS50893"/>
    </source>
</evidence>
<dbReference type="PROSITE" id="PS50893">
    <property type="entry name" value="ABC_TRANSPORTER_2"/>
    <property type="match status" value="2"/>
</dbReference>
<dbReference type="GO" id="GO:0005524">
    <property type="term" value="F:ATP binding"/>
    <property type="evidence" value="ECO:0007669"/>
    <property type="project" value="UniProtKB-KW"/>
</dbReference>
<dbReference type="PANTHER" id="PTHR43790:SF4">
    <property type="entry name" value="GUANOSINE IMPORT ATP-BINDING PROTEIN NUPO"/>
    <property type="match status" value="1"/>
</dbReference>
<dbReference type="InterPro" id="IPR003439">
    <property type="entry name" value="ABC_transporter-like_ATP-bd"/>
</dbReference>
<dbReference type="PANTHER" id="PTHR43790">
    <property type="entry name" value="CARBOHYDRATE TRANSPORT ATP-BINDING PROTEIN MG119-RELATED"/>
    <property type="match status" value="1"/>
</dbReference>
<dbReference type="AlphaFoldDB" id="A0A832EJJ5"/>
<proteinExistence type="predicted"/>
<evidence type="ECO:0000256" key="2">
    <source>
        <dbReference type="ARBA" id="ARBA00022840"/>
    </source>
</evidence>
<protein>
    <submittedName>
        <fullName evidence="4">ATP-binding cassette domain-containing protein</fullName>
    </submittedName>
</protein>
<evidence type="ECO:0000313" key="4">
    <source>
        <dbReference type="EMBL" id="HFK97420.1"/>
    </source>
</evidence>
<feature type="domain" description="ABC transporter" evidence="3">
    <location>
        <begin position="281"/>
        <end position="521"/>
    </location>
</feature>
<organism evidence="4">
    <name type="scientific">Desulfacinum infernum</name>
    <dbReference type="NCBI Taxonomy" id="35837"/>
    <lineage>
        <taxon>Bacteria</taxon>
        <taxon>Pseudomonadati</taxon>
        <taxon>Thermodesulfobacteriota</taxon>
        <taxon>Syntrophobacteria</taxon>
        <taxon>Syntrophobacterales</taxon>
        <taxon>Syntrophobacteraceae</taxon>
        <taxon>Desulfacinum</taxon>
    </lineage>
</organism>
<name>A0A832EJJ5_9BACT</name>
<keyword evidence="2 4" id="KW-0067">ATP-binding</keyword>
<dbReference type="SMART" id="SM00382">
    <property type="entry name" value="AAA"/>
    <property type="match status" value="2"/>
</dbReference>
<dbReference type="InterPro" id="IPR050107">
    <property type="entry name" value="ABC_carbohydrate_import_ATPase"/>
</dbReference>
<dbReference type="EMBL" id="DSTK01000026">
    <property type="protein sequence ID" value="HFK97420.1"/>
    <property type="molecule type" value="Genomic_DNA"/>
</dbReference>
<accession>A0A832EJJ5</accession>
<evidence type="ECO:0000256" key="1">
    <source>
        <dbReference type="ARBA" id="ARBA00022741"/>
    </source>
</evidence>
<reference evidence="4" key="1">
    <citation type="journal article" date="2020" name="mSystems">
        <title>Genome- and Community-Level Interaction Insights into Carbon Utilization and Element Cycling Functions of Hydrothermarchaeota in Hydrothermal Sediment.</title>
        <authorList>
            <person name="Zhou Z."/>
            <person name="Liu Y."/>
            <person name="Xu W."/>
            <person name="Pan J."/>
            <person name="Luo Z.H."/>
            <person name="Li M."/>
        </authorList>
    </citation>
    <scope>NUCLEOTIDE SEQUENCE [LARGE SCALE GENOMIC DNA]</scope>
    <source>
        <strain evidence="4">SpSt-456</strain>
    </source>
</reference>
<dbReference type="GO" id="GO:0016887">
    <property type="term" value="F:ATP hydrolysis activity"/>
    <property type="evidence" value="ECO:0007669"/>
    <property type="project" value="InterPro"/>
</dbReference>
<dbReference type="InterPro" id="IPR027417">
    <property type="entry name" value="P-loop_NTPase"/>
</dbReference>